<dbReference type="NCBIfam" id="TIGR01961">
    <property type="entry name" value="NuoC_fam"/>
    <property type="match status" value="1"/>
</dbReference>
<dbReference type="EC" id="7.1.1.-" evidence="3"/>
<dbReference type="PANTHER" id="PTHR10884:SF14">
    <property type="entry name" value="NADH DEHYDROGENASE [UBIQUINONE] IRON-SULFUR PROTEIN 3, MITOCHONDRIAL"/>
    <property type="match status" value="1"/>
</dbReference>
<feature type="compositionally biased region" description="Low complexity" evidence="6">
    <location>
        <begin position="233"/>
        <end position="252"/>
    </location>
</feature>
<comment type="function">
    <text evidence="3">NDH-1 shuttles electrons from NADH, via FMN and iron-sulfur (Fe-S) centers, to quinones in the respiratory chain. The immediate electron acceptor for the enzyme in this species is believed to be ubiquinone. Couples the redox reaction to proton translocation (for every two electrons transferred, four hydrogen ions are translocated across the cytoplasmic membrane), and thus conserves the redox energy in a proton gradient.</text>
</comment>
<keyword evidence="3 4" id="KW-1278">Translocase</keyword>
<keyword evidence="3" id="KW-0830">Ubiquinone</keyword>
<comment type="similarity">
    <text evidence="1 3 4">Belongs to the complex I 30 kDa subunit family.</text>
</comment>
<dbReference type="InterPro" id="IPR037232">
    <property type="entry name" value="NADH_quin_OxRdtase_su_C/D-like"/>
</dbReference>
<keyword evidence="9" id="KW-1185">Reference proteome</keyword>
<dbReference type="EMBL" id="BIFR01000001">
    <property type="protein sequence ID" value="GCE14064.1"/>
    <property type="molecule type" value="Genomic_DNA"/>
</dbReference>
<evidence type="ECO:0000313" key="8">
    <source>
        <dbReference type="EMBL" id="GCE14064.1"/>
    </source>
</evidence>
<comment type="subcellular location">
    <subcellularLocation>
        <location evidence="3">Cell membrane</location>
        <topology evidence="3">Peripheral membrane protein</topology>
        <orientation evidence="3">Cytoplasmic side</orientation>
    </subcellularLocation>
</comment>
<comment type="catalytic activity">
    <reaction evidence="3 5">
        <text>a quinone + NADH + 5 H(+)(in) = a quinol + NAD(+) + 4 H(+)(out)</text>
        <dbReference type="Rhea" id="RHEA:57888"/>
        <dbReference type="ChEBI" id="CHEBI:15378"/>
        <dbReference type="ChEBI" id="CHEBI:24646"/>
        <dbReference type="ChEBI" id="CHEBI:57540"/>
        <dbReference type="ChEBI" id="CHEBI:57945"/>
        <dbReference type="ChEBI" id="CHEBI:132124"/>
    </reaction>
</comment>
<reference evidence="9" key="1">
    <citation type="submission" date="2018-12" db="EMBL/GenBank/DDBJ databases">
        <title>Tengunoibacter tsumagoiensis gen. nov., sp. nov., Dictyobacter kobayashii sp. nov., D. alpinus sp. nov., and D. joshuensis sp. nov. and description of Dictyobacteraceae fam. nov. within the order Ktedonobacterales isolated from Tengu-no-mugimeshi.</title>
        <authorList>
            <person name="Wang C.M."/>
            <person name="Zheng Y."/>
            <person name="Sakai Y."/>
            <person name="Toyoda A."/>
            <person name="Minakuchi Y."/>
            <person name="Abe K."/>
            <person name="Yokota A."/>
            <person name="Yabe S."/>
        </authorList>
    </citation>
    <scope>NUCLEOTIDE SEQUENCE [LARGE SCALE GENOMIC DNA]</scope>
    <source>
        <strain evidence="9">Uno3</strain>
    </source>
</reference>
<feature type="compositionally biased region" description="Basic and acidic residues" evidence="6">
    <location>
        <begin position="219"/>
        <end position="228"/>
    </location>
</feature>
<dbReference type="AlphaFoldDB" id="A0A402A4H8"/>
<keyword evidence="3" id="KW-0472">Membrane</keyword>
<evidence type="ECO:0000313" key="9">
    <source>
        <dbReference type="Proteomes" id="UP000287352"/>
    </source>
</evidence>
<evidence type="ECO:0000256" key="2">
    <source>
        <dbReference type="ARBA" id="ARBA00022448"/>
    </source>
</evidence>
<dbReference type="RefSeq" id="WP_161975616.1">
    <property type="nucleotide sequence ID" value="NZ_BIFR01000001.1"/>
</dbReference>
<dbReference type="GO" id="GO:0008137">
    <property type="term" value="F:NADH dehydrogenase (ubiquinone) activity"/>
    <property type="evidence" value="ECO:0007669"/>
    <property type="project" value="InterPro"/>
</dbReference>
<evidence type="ECO:0000256" key="6">
    <source>
        <dbReference type="SAM" id="MobiDB-lite"/>
    </source>
</evidence>
<evidence type="ECO:0000256" key="1">
    <source>
        <dbReference type="ARBA" id="ARBA00007569"/>
    </source>
</evidence>
<comment type="caution">
    <text evidence="8">The sequence shown here is derived from an EMBL/GenBank/DDBJ whole genome shotgun (WGS) entry which is preliminary data.</text>
</comment>
<keyword evidence="2 3" id="KW-0813">Transport</keyword>
<proteinExistence type="inferred from homology"/>
<comment type="subunit">
    <text evidence="3">NDH-1 is composed of 14 different subunits. Subunits NuoB, C, D, E, F, and G constitute the peripheral sector of the complex.</text>
</comment>
<dbReference type="PROSITE" id="PS00542">
    <property type="entry name" value="COMPLEX1_30K"/>
    <property type="match status" value="1"/>
</dbReference>
<gene>
    <name evidence="3" type="primary">nuoC</name>
    <name evidence="8" type="ORF">KTT_39230</name>
</gene>
<accession>A0A402A4H8</accession>
<dbReference type="HAMAP" id="MF_01357">
    <property type="entry name" value="NDH1_NuoC"/>
    <property type="match status" value="1"/>
</dbReference>
<dbReference type="SUPFAM" id="SSF143243">
    <property type="entry name" value="Nqo5-like"/>
    <property type="match status" value="1"/>
</dbReference>
<dbReference type="GO" id="GO:0048038">
    <property type="term" value="F:quinone binding"/>
    <property type="evidence" value="ECO:0007669"/>
    <property type="project" value="UniProtKB-KW"/>
</dbReference>
<organism evidence="8 9">
    <name type="scientific">Tengunoibacter tsumagoiensis</name>
    <dbReference type="NCBI Taxonomy" id="2014871"/>
    <lineage>
        <taxon>Bacteria</taxon>
        <taxon>Bacillati</taxon>
        <taxon>Chloroflexota</taxon>
        <taxon>Ktedonobacteria</taxon>
        <taxon>Ktedonobacterales</taxon>
        <taxon>Dictyobacteraceae</taxon>
        <taxon>Tengunoibacter</taxon>
    </lineage>
</organism>
<keyword evidence="3 4" id="KW-0520">NAD</keyword>
<dbReference type="InterPro" id="IPR010218">
    <property type="entry name" value="NADH_DH_suC"/>
</dbReference>
<dbReference type="InterPro" id="IPR020396">
    <property type="entry name" value="NADH_UbQ_OxRdtase_CS"/>
</dbReference>
<dbReference type="InterPro" id="IPR001268">
    <property type="entry name" value="NADH_UbQ_OxRdtase_30kDa_su"/>
</dbReference>
<feature type="domain" description="NADH:ubiquinone oxidoreductase 30kDa subunit" evidence="7">
    <location>
        <begin position="52"/>
        <end position="164"/>
    </location>
</feature>
<evidence type="ECO:0000259" key="7">
    <source>
        <dbReference type="Pfam" id="PF00329"/>
    </source>
</evidence>
<sequence length="252" mass="27895">MDLVPRSTNIPSATSGYRDQNAALARELAPLAQITGTAVAPRPQKGDYLGLEIERENLVAVCRFLRDQLGFDLLSSISGVDMLDHLETVYHLRSTTRGQLLQLKVRIDSAKPEVASVVSVWQTANWLERETYDMYGIRFAGHPDLRRMLLDDDFEGHPLLKGFHQVPLTNKPRATTQVDPNMAVSGQFQQQGLERVVQKKLGQGMEERLHPGTPTFGHSYERANDLEKANLQGSTTEGESVTGSSASNPDKA</sequence>
<dbReference type="PANTHER" id="PTHR10884">
    <property type="entry name" value="NADH DEHYDROGENASE UBIQUINONE IRON-SULFUR PROTEIN 3"/>
    <property type="match status" value="1"/>
</dbReference>
<dbReference type="Gene3D" id="3.30.460.80">
    <property type="entry name" value="NADH:ubiquinone oxidoreductase, 30kDa subunit"/>
    <property type="match status" value="1"/>
</dbReference>
<keyword evidence="3 5" id="KW-0874">Quinone</keyword>
<dbReference type="Pfam" id="PF00329">
    <property type="entry name" value="Complex1_30kDa"/>
    <property type="match status" value="1"/>
</dbReference>
<keyword evidence="3" id="KW-1003">Cell membrane</keyword>
<feature type="region of interest" description="Disordered" evidence="6">
    <location>
        <begin position="207"/>
        <end position="252"/>
    </location>
</feature>
<protein>
    <recommendedName>
        <fullName evidence="3">NADH-quinone oxidoreductase subunit C</fullName>
        <ecNumber evidence="3">7.1.1.-</ecNumber>
    </recommendedName>
    <alternativeName>
        <fullName evidence="3">NADH dehydrogenase I subunit C</fullName>
    </alternativeName>
    <alternativeName>
        <fullName evidence="3">NDH-1 subunit C</fullName>
    </alternativeName>
</protein>
<evidence type="ECO:0000256" key="4">
    <source>
        <dbReference type="RuleBase" id="RU003456"/>
    </source>
</evidence>
<dbReference type="Proteomes" id="UP000287352">
    <property type="component" value="Unassembled WGS sequence"/>
</dbReference>
<evidence type="ECO:0000256" key="3">
    <source>
        <dbReference type="HAMAP-Rule" id="MF_01357"/>
    </source>
</evidence>
<dbReference type="GO" id="GO:0005886">
    <property type="term" value="C:plasma membrane"/>
    <property type="evidence" value="ECO:0007669"/>
    <property type="project" value="UniProtKB-SubCell"/>
</dbReference>
<dbReference type="GO" id="GO:0050136">
    <property type="term" value="F:NADH dehydrogenase (quinone) (non-electrogenic) activity"/>
    <property type="evidence" value="ECO:0007669"/>
    <property type="project" value="UniProtKB-UniRule"/>
</dbReference>
<name>A0A402A4H8_9CHLR</name>
<evidence type="ECO:0000256" key="5">
    <source>
        <dbReference type="RuleBase" id="RU003582"/>
    </source>
</evidence>